<feature type="chain" id="PRO_5019001812" description="Secreted protein" evidence="1">
    <location>
        <begin position="25"/>
        <end position="74"/>
    </location>
</feature>
<organism evidence="2 3">
    <name type="scientific">Ensete ventricosum</name>
    <name type="common">Abyssinian banana</name>
    <name type="synonym">Musa ensete</name>
    <dbReference type="NCBI Taxonomy" id="4639"/>
    <lineage>
        <taxon>Eukaryota</taxon>
        <taxon>Viridiplantae</taxon>
        <taxon>Streptophyta</taxon>
        <taxon>Embryophyta</taxon>
        <taxon>Tracheophyta</taxon>
        <taxon>Spermatophyta</taxon>
        <taxon>Magnoliopsida</taxon>
        <taxon>Liliopsida</taxon>
        <taxon>Zingiberales</taxon>
        <taxon>Musaceae</taxon>
        <taxon>Ensete</taxon>
    </lineage>
</organism>
<comment type="caution">
    <text evidence="2">The sequence shown here is derived from an EMBL/GenBank/DDBJ whole genome shotgun (WGS) entry which is preliminary data.</text>
</comment>
<evidence type="ECO:0008006" key="4">
    <source>
        <dbReference type="Google" id="ProtNLM"/>
    </source>
</evidence>
<dbReference type="AlphaFoldDB" id="A0A427B7J4"/>
<dbReference type="Proteomes" id="UP000287651">
    <property type="component" value="Unassembled WGS sequence"/>
</dbReference>
<proteinExistence type="predicted"/>
<accession>A0A427B7J4</accession>
<evidence type="ECO:0000313" key="3">
    <source>
        <dbReference type="Proteomes" id="UP000287651"/>
    </source>
</evidence>
<name>A0A427B7J4_ENSVE</name>
<sequence>MLIVGFFFFVVVVVILVLASSSSSFSRGDGHHSRQSPVPLFVANTSPFDSFSTSSCDLWRGVEARVFEVAEVGP</sequence>
<feature type="signal peptide" evidence="1">
    <location>
        <begin position="1"/>
        <end position="24"/>
    </location>
</feature>
<protein>
    <recommendedName>
        <fullName evidence="4">Secreted protein</fullName>
    </recommendedName>
</protein>
<evidence type="ECO:0000313" key="2">
    <source>
        <dbReference type="EMBL" id="RRT84445.1"/>
    </source>
</evidence>
<reference evidence="2 3" key="1">
    <citation type="journal article" date="2014" name="Agronomy (Basel)">
        <title>A Draft Genome Sequence for Ensete ventricosum, the Drought-Tolerant Tree Against Hunger.</title>
        <authorList>
            <person name="Harrison J."/>
            <person name="Moore K.A."/>
            <person name="Paszkiewicz K."/>
            <person name="Jones T."/>
            <person name="Grant M."/>
            <person name="Ambacheew D."/>
            <person name="Muzemil S."/>
            <person name="Studholme D.J."/>
        </authorList>
    </citation>
    <scope>NUCLEOTIDE SEQUENCE [LARGE SCALE GENOMIC DNA]</scope>
</reference>
<evidence type="ECO:0000256" key="1">
    <source>
        <dbReference type="SAM" id="SignalP"/>
    </source>
</evidence>
<gene>
    <name evidence="2" type="ORF">B296_00007302</name>
</gene>
<dbReference type="EMBL" id="AMZH03000302">
    <property type="protein sequence ID" value="RRT84445.1"/>
    <property type="molecule type" value="Genomic_DNA"/>
</dbReference>
<keyword evidence="1" id="KW-0732">Signal</keyword>